<dbReference type="RefSeq" id="WP_266242217.1">
    <property type="nucleotide sequence ID" value="NZ_JAMXWF010000060.1"/>
</dbReference>
<reference evidence="2" key="1">
    <citation type="submission" date="2022-06" db="EMBL/GenBank/DDBJ databases">
        <title>PHB producers.</title>
        <authorList>
            <person name="Besaury L."/>
        </authorList>
    </citation>
    <scope>NUCLEOTIDE SEQUENCE</scope>
    <source>
        <strain evidence="2 3">SEWS6</strain>
    </source>
</reference>
<evidence type="ECO:0000313" key="4">
    <source>
        <dbReference type="Proteomes" id="UP001242288"/>
    </source>
</evidence>
<comment type="caution">
    <text evidence="2">The sequence shown here is derived from an EMBL/GenBank/DDBJ whole genome shotgun (WGS) entry which is preliminary data.</text>
</comment>
<evidence type="ECO:0000313" key="2">
    <source>
        <dbReference type="EMBL" id="MDQ6413496.1"/>
    </source>
</evidence>
<dbReference type="EMBL" id="JAPKHW010000060">
    <property type="protein sequence ID" value="MCX4151685.1"/>
    <property type="molecule type" value="Genomic_DNA"/>
</dbReference>
<sequence>MTKVKWTFAEIVKELSWGQTIGAKMNRALSMLGAYPGNDNLWILEPVEYQIAACLAIQQVGE</sequence>
<dbReference type="EMBL" id="JAMXWF010000060">
    <property type="protein sequence ID" value="MDQ6413496.1"/>
    <property type="molecule type" value="Genomic_DNA"/>
</dbReference>
<proteinExistence type="predicted"/>
<organism evidence="2 4">
    <name type="scientific">Paraburkholderia madseniana</name>
    <dbReference type="NCBI Taxonomy" id="2599607"/>
    <lineage>
        <taxon>Bacteria</taxon>
        <taxon>Pseudomonadati</taxon>
        <taxon>Pseudomonadota</taxon>
        <taxon>Betaproteobacteria</taxon>
        <taxon>Burkholderiales</taxon>
        <taxon>Burkholderiaceae</taxon>
        <taxon>Paraburkholderia</taxon>
    </lineage>
</organism>
<dbReference type="AlphaFoldDB" id="A0AAP5ESZ3"/>
<dbReference type="Proteomes" id="UP001209412">
    <property type="component" value="Unassembled WGS sequence"/>
</dbReference>
<dbReference type="Proteomes" id="UP001242288">
    <property type="component" value="Unassembled WGS sequence"/>
</dbReference>
<protein>
    <submittedName>
        <fullName evidence="2">Uncharacterized protein</fullName>
    </submittedName>
</protein>
<name>A0AAP5ESZ3_9BURK</name>
<keyword evidence="3" id="KW-1185">Reference proteome</keyword>
<gene>
    <name evidence="2" type="ORF">NIE36_40950</name>
    <name evidence="1" type="ORF">OSB80_41055</name>
</gene>
<evidence type="ECO:0000313" key="3">
    <source>
        <dbReference type="Proteomes" id="UP001209412"/>
    </source>
</evidence>
<accession>A0AAP5ESZ3</accession>
<evidence type="ECO:0000313" key="1">
    <source>
        <dbReference type="EMBL" id="MCX4151685.1"/>
    </source>
</evidence>